<dbReference type="EMBL" id="KV428100">
    <property type="protein sequence ID" value="KZT36731.1"/>
    <property type="molecule type" value="Genomic_DNA"/>
</dbReference>
<sequence length="161" mass="18056">MTAEIARPEDQGCRFAEILQFSCEFEKKTLHKELRCSPIPRIFRICRDRPAVEITTLVDLNTKTGEVEIPASARQVILCIQSHSIRDPNSLYFPGNILPKDGSGVMSCSIIDISHRKKLANEMEHRKALQPVLPQSRMAATLDVVLHVARGSINRTKCPPP</sequence>
<dbReference type="AlphaFoldDB" id="A0A166BTL3"/>
<dbReference type="InterPro" id="IPR024645">
    <property type="entry name" value="Mitochondr_Som1"/>
</dbReference>
<dbReference type="Pfam" id="PF11093">
    <property type="entry name" value="Mitochondr_Som1"/>
    <property type="match status" value="1"/>
</dbReference>
<gene>
    <name evidence="1" type="ORF">SISSUDRAFT_1023813</name>
</gene>
<proteinExistence type="predicted"/>
<evidence type="ECO:0000313" key="1">
    <source>
        <dbReference type="EMBL" id="KZT36731.1"/>
    </source>
</evidence>
<dbReference type="GO" id="GO:0042720">
    <property type="term" value="C:mitochondrial inner membrane peptidase complex"/>
    <property type="evidence" value="ECO:0007669"/>
    <property type="project" value="InterPro"/>
</dbReference>
<evidence type="ECO:0000313" key="2">
    <source>
        <dbReference type="Proteomes" id="UP000076798"/>
    </source>
</evidence>
<dbReference type="Proteomes" id="UP000076798">
    <property type="component" value="Unassembled WGS sequence"/>
</dbReference>
<dbReference type="OrthoDB" id="3983163at2759"/>
<name>A0A166BTL3_9AGAM</name>
<accession>A0A166BTL3</accession>
<protein>
    <submittedName>
        <fullName evidence="1">Uncharacterized protein</fullName>
    </submittedName>
</protein>
<reference evidence="1 2" key="1">
    <citation type="journal article" date="2016" name="Mol. Biol. Evol.">
        <title>Comparative Genomics of Early-Diverging Mushroom-Forming Fungi Provides Insights into the Origins of Lignocellulose Decay Capabilities.</title>
        <authorList>
            <person name="Nagy L.G."/>
            <person name="Riley R."/>
            <person name="Tritt A."/>
            <person name="Adam C."/>
            <person name="Daum C."/>
            <person name="Floudas D."/>
            <person name="Sun H."/>
            <person name="Yadav J.S."/>
            <person name="Pangilinan J."/>
            <person name="Larsson K.H."/>
            <person name="Matsuura K."/>
            <person name="Barry K."/>
            <person name="Labutti K."/>
            <person name="Kuo R."/>
            <person name="Ohm R.A."/>
            <person name="Bhattacharya S.S."/>
            <person name="Shirouzu T."/>
            <person name="Yoshinaga Y."/>
            <person name="Martin F.M."/>
            <person name="Grigoriev I.V."/>
            <person name="Hibbett D.S."/>
        </authorList>
    </citation>
    <scope>NUCLEOTIDE SEQUENCE [LARGE SCALE GENOMIC DNA]</scope>
    <source>
        <strain evidence="1 2">HHB10207 ss-3</strain>
    </source>
</reference>
<keyword evidence="2" id="KW-1185">Reference proteome</keyword>
<organism evidence="1 2">
    <name type="scientific">Sistotremastrum suecicum HHB10207 ss-3</name>
    <dbReference type="NCBI Taxonomy" id="1314776"/>
    <lineage>
        <taxon>Eukaryota</taxon>
        <taxon>Fungi</taxon>
        <taxon>Dikarya</taxon>
        <taxon>Basidiomycota</taxon>
        <taxon>Agaricomycotina</taxon>
        <taxon>Agaricomycetes</taxon>
        <taxon>Sistotremastrales</taxon>
        <taxon>Sistotremastraceae</taxon>
        <taxon>Sistotremastrum</taxon>
    </lineage>
</organism>